<keyword evidence="16" id="KW-0378">Hydrolase</keyword>
<keyword evidence="8" id="KW-0119">Carbohydrate metabolism</keyword>
<evidence type="ECO:0000256" key="3">
    <source>
        <dbReference type="ARBA" id="ARBA00023001"/>
    </source>
</evidence>
<comment type="catalytic activity">
    <reaction evidence="11">
        <text>[(1-&gt;4)-beta-D-glucosyl]n+m + reduced acceptor + O2 = 4-dehydro-beta-D-glucosyl-[(1-&gt;4)-beta-D-glucosyl]n-1 + [(1-&gt;4)-beta-D-glucosyl]m + acceptor + H2O.</text>
        <dbReference type="EC" id="1.14.99.56"/>
    </reaction>
</comment>
<feature type="signal peptide" evidence="14">
    <location>
        <begin position="1"/>
        <end position="17"/>
    </location>
</feature>
<evidence type="ECO:0000259" key="15">
    <source>
        <dbReference type="Pfam" id="PF03443"/>
    </source>
</evidence>
<protein>
    <recommendedName>
        <fullName evidence="12">lytic cellulose monooxygenase (C4-dehydrogenating)</fullName>
        <ecNumber evidence="12">1.14.99.56</ecNumber>
    </recommendedName>
</protein>
<gene>
    <name evidence="16" type="ORF">RHS04_01581</name>
</gene>
<evidence type="ECO:0000256" key="12">
    <source>
        <dbReference type="ARBA" id="ARBA00047174"/>
    </source>
</evidence>
<dbReference type="GO" id="GO:0046872">
    <property type="term" value="F:metal ion binding"/>
    <property type="evidence" value="ECO:0007669"/>
    <property type="project" value="UniProtKB-KW"/>
</dbReference>
<dbReference type="Pfam" id="PF03443">
    <property type="entry name" value="AA9"/>
    <property type="match status" value="1"/>
</dbReference>
<feature type="chain" id="PRO_5034931215" description="lytic cellulose monooxygenase (C4-dehydrogenating)" evidence="14">
    <location>
        <begin position="18"/>
        <end position="1071"/>
    </location>
</feature>
<evidence type="ECO:0000256" key="14">
    <source>
        <dbReference type="SAM" id="SignalP"/>
    </source>
</evidence>
<sequence length="1071" mass="117236">MLATLSLLLATAASVLGHGYVSEVTTSAGKYTGYLPYQDPYTNPAPARVIRKIPGKYRRNGPVEDVSLIDVQCNGWSAGGVVGSAPAAAVATAAAGTTISFKWTEWPDSHVGPVITYMARAPSDITKWNPGTSAVWFKVAEQGLVNGKWAATDILKANNWVYSFKIPASLAPGQYIVRHELIALHAAYSYPGVQIYPSCLQISVTGSGTSTGPSSKVSFPGAYTPSTPGIVYDAYKGSATYPIPGPAVRNREVSTANDRSWLGRSPFQKSPGFASARGHALFSDVMTKPPKLLREPQRVYGEPWSENVDSPSLSPNTLPGMQLLEALSAPLTQASQWLTSLFSPEDASQSLFPFIPRPVKLAVLLVLILNARSWPGVWHFRVFKSVINYRLNELFTKRKDSYKFIASLSPIGRSVFPTADGADPGAISVLKSWAALDDCDFNGHLSNSCYAKNLDPARMQAWVEWCPSLFQDGAWVALGGAHYHYIREIPMNASYEIRVSIGGWDEKWIYLVAKFVTRPKRKSKSSTPNAHSATATSIPSITTPSTPLGTEPSTPGEPALSSSGKVTPLDASRVDTKLTSKPILRTHDDDGALIHCVAVSTYCCKHGRVTVPPKIALAISGFSLTEVGDSSNWEHATHLRERGSARMTEFLRGGWKTEENKFWELGPEVEADRARRIADLKKLTEGLDGTELALGPPPRLRFSMTRAQAPHSPSSATYSPPSLPEYLSRNHALNVIVGVPTDEEVRAIHDTIRAVNSVSNFPALYDHKLSTQLAQHLFTVQMGGFELYPSSIFPGVSVPFHHPDSELLSERQENTYTPPPIPSHIPISLEPVIGAPSDEELESAYGVVRAMENLANSPFFDPVLGVKLSQHLFNIQFARYVQDANQGQFTQNQTQGRPSPPADEVDIPAVTISNCVSHQETLSPTHTEPESATPSLAENATHVQPRSRPDLESQSNDKLDKLCAYQQETNRLLSSNEELLRFDRVGSYTSYQTMNEKGEFPWMYHLQSISGGSSGELYNPVVGKELVAYLKFYNIGTELIEEGTENLKPNKEADAKKALGYFLYYLRPLET</sequence>
<comment type="caution">
    <text evidence="16">The sequence shown here is derived from an EMBL/GenBank/DDBJ whole genome shotgun (WGS) entry which is preliminary data.</text>
</comment>
<keyword evidence="6" id="KW-0503">Monooxygenase</keyword>
<dbReference type="Gene3D" id="2.70.50.70">
    <property type="match status" value="1"/>
</dbReference>
<dbReference type="CDD" id="cd21175">
    <property type="entry name" value="LPMO_AA9"/>
    <property type="match status" value="1"/>
</dbReference>
<evidence type="ECO:0000256" key="9">
    <source>
        <dbReference type="ARBA" id="ARBA00023326"/>
    </source>
</evidence>
<keyword evidence="7" id="KW-1015">Disulfide bond</keyword>
<evidence type="ECO:0000256" key="11">
    <source>
        <dbReference type="ARBA" id="ARBA00045077"/>
    </source>
</evidence>
<feature type="region of interest" description="Disordered" evidence="13">
    <location>
        <begin position="521"/>
        <end position="567"/>
    </location>
</feature>
<keyword evidence="14" id="KW-0732">Signal</keyword>
<dbReference type="PANTHER" id="PTHR33353">
    <property type="entry name" value="PUTATIVE (AFU_ORTHOLOGUE AFUA_1G12560)-RELATED"/>
    <property type="match status" value="1"/>
</dbReference>
<dbReference type="Pfam" id="PF13279">
    <property type="entry name" value="4HBT_2"/>
    <property type="match status" value="1"/>
</dbReference>
<dbReference type="Proteomes" id="UP000650582">
    <property type="component" value="Unassembled WGS sequence"/>
</dbReference>
<keyword evidence="4" id="KW-0560">Oxidoreductase</keyword>
<evidence type="ECO:0000256" key="6">
    <source>
        <dbReference type="ARBA" id="ARBA00023033"/>
    </source>
</evidence>
<dbReference type="InterPro" id="IPR029069">
    <property type="entry name" value="HotDog_dom_sf"/>
</dbReference>
<reference evidence="16" key="1">
    <citation type="submission" date="2020-09" db="EMBL/GenBank/DDBJ databases">
        <title>Comparative genome analyses of four rice-infecting Rhizoctonia solani isolates reveal extensive enrichment of homogalacturonan modification genes.</title>
        <authorList>
            <person name="Lee D.-Y."/>
            <person name="Jeon J."/>
            <person name="Kim K.-T."/>
            <person name="Cheong K."/>
            <person name="Song H."/>
            <person name="Choi G."/>
            <person name="Ko J."/>
            <person name="Opiyo S.O."/>
            <person name="Zuo S."/>
            <person name="Madhav S."/>
            <person name="Lee Y.-H."/>
            <person name="Wang G.-L."/>
        </authorList>
    </citation>
    <scope>NUCLEOTIDE SEQUENCE</scope>
    <source>
        <strain evidence="16">AG1-IA YN-7</strain>
    </source>
</reference>
<dbReference type="SUPFAM" id="SSF54637">
    <property type="entry name" value="Thioesterase/thiol ester dehydrase-isomerase"/>
    <property type="match status" value="1"/>
</dbReference>
<evidence type="ECO:0000256" key="2">
    <source>
        <dbReference type="ARBA" id="ARBA00022723"/>
    </source>
</evidence>
<evidence type="ECO:0000256" key="1">
    <source>
        <dbReference type="ARBA" id="ARBA00001973"/>
    </source>
</evidence>
<dbReference type="InterPro" id="IPR049892">
    <property type="entry name" value="AA9"/>
</dbReference>
<dbReference type="InterPro" id="IPR005103">
    <property type="entry name" value="AA9_LPMO"/>
</dbReference>
<keyword evidence="9" id="KW-0624">Polysaccharide degradation</keyword>
<evidence type="ECO:0000256" key="5">
    <source>
        <dbReference type="ARBA" id="ARBA00023008"/>
    </source>
</evidence>
<dbReference type="EC" id="1.14.99.56" evidence="12"/>
<feature type="domain" description="Auxiliary Activity family 9 catalytic" evidence="15">
    <location>
        <begin position="18"/>
        <end position="238"/>
    </location>
</feature>
<comment type="cofactor">
    <cofactor evidence="1">
        <name>Cu(2+)</name>
        <dbReference type="ChEBI" id="CHEBI:29036"/>
    </cofactor>
</comment>
<organism evidence="16 17">
    <name type="scientific">Rhizoctonia solani</name>
    <dbReference type="NCBI Taxonomy" id="456999"/>
    <lineage>
        <taxon>Eukaryota</taxon>
        <taxon>Fungi</taxon>
        <taxon>Dikarya</taxon>
        <taxon>Basidiomycota</taxon>
        <taxon>Agaricomycotina</taxon>
        <taxon>Agaricomycetes</taxon>
        <taxon>Cantharellales</taxon>
        <taxon>Ceratobasidiaceae</taxon>
        <taxon>Rhizoctonia</taxon>
    </lineage>
</organism>
<dbReference type="Gene3D" id="3.10.129.10">
    <property type="entry name" value="Hotdog Thioesterase"/>
    <property type="match status" value="1"/>
</dbReference>
<proteinExistence type="inferred from homology"/>
<evidence type="ECO:0000256" key="13">
    <source>
        <dbReference type="SAM" id="MobiDB-lite"/>
    </source>
</evidence>
<dbReference type="AlphaFoldDB" id="A0A8H7HCR8"/>
<comment type="similarity">
    <text evidence="10">Belongs to the polysaccharide monooxygenase AA9 family.</text>
</comment>
<evidence type="ECO:0000256" key="10">
    <source>
        <dbReference type="ARBA" id="ARBA00044502"/>
    </source>
</evidence>
<feature type="region of interest" description="Disordered" evidence="13">
    <location>
        <begin position="920"/>
        <end position="955"/>
    </location>
</feature>
<keyword evidence="5" id="KW-0186">Copper</keyword>
<evidence type="ECO:0000313" key="17">
    <source>
        <dbReference type="Proteomes" id="UP000650582"/>
    </source>
</evidence>
<accession>A0A8H7HCR8</accession>
<feature type="compositionally biased region" description="Polar residues" evidence="13">
    <location>
        <begin position="920"/>
        <end position="944"/>
    </location>
</feature>
<dbReference type="GO" id="GO:0016787">
    <property type="term" value="F:hydrolase activity"/>
    <property type="evidence" value="ECO:0007669"/>
    <property type="project" value="UniProtKB-KW"/>
</dbReference>
<evidence type="ECO:0000313" key="16">
    <source>
        <dbReference type="EMBL" id="KAF8684163.1"/>
    </source>
</evidence>
<evidence type="ECO:0000256" key="8">
    <source>
        <dbReference type="ARBA" id="ARBA00023277"/>
    </source>
</evidence>
<evidence type="ECO:0000256" key="4">
    <source>
        <dbReference type="ARBA" id="ARBA00023002"/>
    </source>
</evidence>
<dbReference type="GO" id="GO:0030245">
    <property type="term" value="P:cellulose catabolic process"/>
    <property type="evidence" value="ECO:0007669"/>
    <property type="project" value="UniProtKB-KW"/>
</dbReference>
<keyword evidence="2" id="KW-0479">Metal-binding</keyword>
<keyword evidence="3" id="KW-0136">Cellulose degradation</keyword>
<dbReference type="EMBL" id="JACYCC010000033">
    <property type="protein sequence ID" value="KAF8684163.1"/>
    <property type="molecule type" value="Genomic_DNA"/>
</dbReference>
<feature type="compositionally biased region" description="Low complexity" evidence="13">
    <location>
        <begin position="532"/>
        <end position="547"/>
    </location>
</feature>
<evidence type="ECO:0000256" key="7">
    <source>
        <dbReference type="ARBA" id="ARBA00023157"/>
    </source>
</evidence>
<name>A0A8H7HCR8_9AGAM</name>
<dbReference type="PANTHER" id="PTHR33353:SF6">
    <property type="entry name" value="ENDOGLUCANASE IV"/>
    <property type="match status" value="1"/>
</dbReference>
<dbReference type="GO" id="GO:0004497">
    <property type="term" value="F:monooxygenase activity"/>
    <property type="evidence" value="ECO:0007669"/>
    <property type="project" value="UniProtKB-KW"/>
</dbReference>